<dbReference type="GO" id="GO:0015813">
    <property type="term" value="P:L-glutamate transmembrane transport"/>
    <property type="evidence" value="ECO:0007669"/>
    <property type="project" value="InterPro"/>
</dbReference>
<feature type="transmembrane region" description="Helical" evidence="1">
    <location>
        <begin position="42"/>
        <end position="60"/>
    </location>
</feature>
<feature type="transmembrane region" description="Helical" evidence="1">
    <location>
        <begin position="72"/>
        <end position="89"/>
    </location>
</feature>
<dbReference type="AlphaFoldDB" id="A0A316TWD0"/>
<name>A0A316TWD0_9BACT</name>
<dbReference type="RefSeq" id="WP_109644075.1">
    <property type="nucleotide sequence ID" value="NZ_QGGB01000002.1"/>
</dbReference>
<evidence type="ECO:0000313" key="2">
    <source>
        <dbReference type="EMBL" id="PWN07689.1"/>
    </source>
</evidence>
<dbReference type="PANTHER" id="PTHR36178">
    <property type="entry name" value="SLR0625 PROTEIN"/>
    <property type="match status" value="1"/>
</dbReference>
<accession>A0A316TWD0</accession>
<proteinExistence type="predicted"/>
<comment type="caution">
    <text evidence="2">The sequence shown here is derived from an EMBL/GenBank/DDBJ whole genome shotgun (WGS) entry which is preliminary data.</text>
</comment>
<feature type="transmembrane region" description="Helical" evidence="1">
    <location>
        <begin position="274"/>
        <end position="292"/>
    </location>
</feature>
<keyword evidence="1" id="KW-1133">Transmembrane helix</keyword>
<feature type="transmembrane region" description="Helical" evidence="1">
    <location>
        <begin position="12"/>
        <end position="30"/>
    </location>
</feature>
<dbReference type="OrthoDB" id="9801557at2"/>
<evidence type="ECO:0000313" key="3">
    <source>
        <dbReference type="Proteomes" id="UP000245533"/>
    </source>
</evidence>
<evidence type="ECO:0000256" key="1">
    <source>
        <dbReference type="SAM" id="Phobius"/>
    </source>
</evidence>
<protein>
    <recommendedName>
        <fullName evidence="4">Sodium:glutamate symporter</fullName>
    </recommendedName>
</protein>
<feature type="transmembrane region" description="Helical" evidence="1">
    <location>
        <begin position="233"/>
        <end position="254"/>
    </location>
</feature>
<dbReference type="GO" id="GO:0015501">
    <property type="term" value="F:glutamate:sodium symporter activity"/>
    <property type="evidence" value="ECO:0007669"/>
    <property type="project" value="InterPro"/>
</dbReference>
<keyword evidence="1" id="KW-0472">Membrane</keyword>
<dbReference type="PANTHER" id="PTHR36178:SF1">
    <property type="entry name" value="SODIUM_GLUTAMATE SYMPORTER"/>
    <property type="match status" value="1"/>
</dbReference>
<feature type="transmembrane region" description="Helical" evidence="1">
    <location>
        <begin position="433"/>
        <end position="454"/>
    </location>
</feature>
<feature type="transmembrane region" description="Helical" evidence="1">
    <location>
        <begin position="312"/>
        <end position="331"/>
    </location>
</feature>
<feature type="transmembrane region" description="Helical" evidence="1">
    <location>
        <begin position="401"/>
        <end position="421"/>
    </location>
</feature>
<evidence type="ECO:0008006" key="4">
    <source>
        <dbReference type="Google" id="ProtNLM"/>
    </source>
</evidence>
<organism evidence="2 3">
    <name type="scientific">Rhodohalobacter mucosus</name>
    <dbReference type="NCBI Taxonomy" id="2079485"/>
    <lineage>
        <taxon>Bacteria</taxon>
        <taxon>Pseudomonadati</taxon>
        <taxon>Balneolota</taxon>
        <taxon>Balneolia</taxon>
        <taxon>Balneolales</taxon>
        <taxon>Balneolaceae</taxon>
        <taxon>Rhodohalobacter</taxon>
    </lineage>
</organism>
<feature type="transmembrane region" description="Helical" evidence="1">
    <location>
        <begin position="337"/>
        <end position="356"/>
    </location>
</feature>
<dbReference type="Proteomes" id="UP000245533">
    <property type="component" value="Unassembled WGS sequence"/>
</dbReference>
<keyword evidence="1" id="KW-0812">Transmembrane</keyword>
<dbReference type="InterPro" id="IPR004445">
    <property type="entry name" value="GltS"/>
</dbReference>
<sequence>MESWNLDISAGLFFLDFAWMGLLLIVATYLRSRVGFLQKYLIPANLLAGAAGLIIGMNGLEWIDLNSERLGTYVYHLLALLFIALGLRAPKKRLGMSSIKFSLIFLAVYLVQAIIGLVVAFILFYTFMPDLFVGIGLLPPLAFGMNPGIAYSIGGNWENFGFESGGIVGLTFAAFGFLMAYTVGIWLVRKGIRDGEATYIDSELSLSEDIRTGIVRAPKGNMRERITTSPESIESLTFHIALIGLVYVVTYLLMKLMEAGLIRIDAANEITTLWSFHFIFAAILALSVRKIMNVMRVTKVVDDMTMTRCSNLFMDFMIVASVAAISFQVILVYWVPILSISILVCIATWMVIYYLTSDAFEEYRFERFASIFGNMTGTMQSGLVLLRILDPNMKSPASYNLVYGSGLALVFGFPLLIVINAPVHYFSDLVQGFWVVLSVMTLYLFLIFIAWNYLKRAKT</sequence>
<feature type="transmembrane region" description="Helical" evidence="1">
    <location>
        <begin position="167"/>
        <end position="188"/>
    </location>
</feature>
<reference evidence="2 3" key="1">
    <citation type="submission" date="2018-05" db="EMBL/GenBank/DDBJ databases">
        <title>Rhodohalobacter halophilus gen. nov., sp. nov., a moderately halophilic member of the family Balneolaceae.</title>
        <authorList>
            <person name="Liu Z.-W."/>
        </authorList>
    </citation>
    <scope>NUCLEOTIDE SEQUENCE [LARGE SCALE GENOMIC DNA]</scope>
    <source>
        <strain evidence="2 3">8A47</strain>
    </source>
</reference>
<keyword evidence="3" id="KW-1185">Reference proteome</keyword>
<feature type="transmembrane region" description="Helical" evidence="1">
    <location>
        <begin position="101"/>
        <end position="128"/>
    </location>
</feature>
<dbReference type="EMBL" id="QGGB01000002">
    <property type="protein sequence ID" value="PWN07689.1"/>
    <property type="molecule type" value="Genomic_DNA"/>
</dbReference>
<dbReference type="GO" id="GO:0016020">
    <property type="term" value="C:membrane"/>
    <property type="evidence" value="ECO:0007669"/>
    <property type="project" value="InterPro"/>
</dbReference>
<gene>
    <name evidence="2" type="ORF">DDZ15_01300</name>
</gene>